<dbReference type="InterPro" id="IPR052157">
    <property type="entry name" value="BCAA_transport_permease"/>
</dbReference>
<evidence type="ECO:0000256" key="7">
    <source>
        <dbReference type="ARBA" id="ARBA00023136"/>
    </source>
</evidence>
<feature type="transmembrane region" description="Helical" evidence="9">
    <location>
        <begin position="61"/>
        <end position="87"/>
    </location>
</feature>
<keyword evidence="5" id="KW-0029">Amino-acid transport</keyword>
<dbReference type="EMBL" id="JELX01001672">
    <property type="protein sequence ID" value="KYF58160.1"/>
    <property type="molecule type" value="Genomic_DNA"/>
</dbReference>
<comment type="subcellular location">
    <subcellularLocation>
        <location evidence="1">Cell membrane</location>
        <topology evidence="1">Multi-pass membrane protein</topology>
    </subcellularLocation>
</comment>
<keyword evidence="6 9" id="KW-1133">Transmembrane helix</keyword>
<organism evidence="10 11">
    <name type="scientific">Sorangium cellulosum</name>
    <name type="common">Polyangium cellulosum</name>
    <dbReference type="NCBI Taxonomy" id="56"/>
    <lineage>
        <taxon>Bacteria</taxon>
        <taxon>Pseudomonadati</taxon>
        <taxon>Myxococcota</taxon>
        <taxon>Polyangia</taxon>
        <taxon>Polyangiales</taxon>
        <taxon>Polyangiaceae</taxon>
        <taxon>Sorangium</taxon>
    </lineage>
</organism>
<sequence length="167" mass="16880">MTPPPAIDGSTSLAGVVYPTLRLATMGAAVLVGVVLWLVIQRTRLGRLVRAGIDDRDMVAALGVDVDAVLLVVFALGAFLAGLAGAIGGTNLSISPGDDGSYLLSSLVVVIVGGLGSIGGAALGALLVGLIEQYGLAYFPTYSVIVTYLLMIAVLAFRPQGLLGRAG</sequence>
<keyword evidence="4 9" id="KW-0812">Transmembrane</keyword>
<evidence type="ECO:0000256" key="1">
    <source>
        <dbReference type="ARBA" id="ARBA00004651"/>
    </source>
</evidence>
<dbReference type="AlphaFoldDB" id="A0A150PR59"/>
<gene>
    <name evidence="10" type="ORF">BE04_28880</name>
</gene>
<dbReference type="InterPro" id="IPR001851">
    <property type="entry name" value="ABC_transp_permease"/>
</dbReference>
<dbReference type="GO" id="GO:0005886">
    <property type="term" value="C:plasma membrane"/>
    <property type="evidence" value="ECO:0007669"/>
    <property type="project" value="UniProtKB-SubCell"/>
</dbReference>
<dbReference type="PANTHER" id="PTHR11795:SF442">
    <property type="entry name" value="ABC TRANSPORTER ATP-BINDING PROTEIN"/>
    <property type="match status" value="1"/>
</dbReference>
<evidence type="ECO:0000313" key="11">
    <source>
        <dbReference type="Proteomes" id="UP000075604"/>
    </source>
</evidence>
<evidence type="ECO:0000256" key="4">
    <source>
        <dbReference type="ARBA" id="ARBA00022692"/>
    </source>
</evidence>
<feature type="transmembrane region" description="Helical" evidence="9">
    <location>
        <begin position="107"/>
        <end position="130"/>
    </location>
</feature>
<keyword evidence="2" id="KW-0813">Transport</keyword>
<comment type="similarity">
    <text evidence="8">Belongs to the binding-protein-dependent transport system permease family. LivHM subfamily.</text>
</comment>
<comment type="caution">
    <text evidence="10">The sequence shown here is derived from an EMBL/GenBank/DDBJ whole genome shotgun (WGS) entry which is preliminary data.</text>
</comment>
<dbReference type="Pfam" id="PF02653">
    <property type="entry name" value="BPD_transp_2"/>
    <property type="match status" value="1"/>
</dbReference>
<accession>A0A150PR59</accession>
<evidence type="ECO:0000256" key="2">
    <source>
        <dbReference type="ARBA" id="ARBA00022448"/>
    </source>
</evidence>
<feature type="transmembrane region" description="Helical" evidence="9">
    <location>
        <begin position="20"/>
        <end position="40"/>
    </location>
</feature>
<proteinExistence type="inferred from homology"/>
<dbReference type="PANTHER" id="PTHR11795">
    <property type="entry name" value="BRANCHED-CHAIN AMINO ACID TRANSPORT SYSTEM PERMEASE PROTEIN LIVH"/>
    <property type="match status" value="1"/>
</dbReference>
<evidence type="ECO:0008006" key="12">
    <source>
        <dbReference type="Google" id="ProtNLM"/>
    </source>
</evidence>
<dbReference type="Proteomes" id="UP000075604">
    <property type="component" value="Unassembled WGS sequence"/>
</dbReference>
<feature type="transmembrane region" description="Helical" evidence="9">
    <location>
        <begin position="137"/>
        <end position="157"/>
    </location>
</feature>
<protein>
    <recommendedName>
        <fullName evidence="12">Branched-chain amino acid ABC transporter permease</fullName>
    </recommendedName>
</protein>
<keyword evidence="3" id="KW-1003">Cell membrane</keyword>
<evidence type="ECO:0000256" key="5">
    <source>
        <dbReference type="ARBA" id="ARBA00022970"/>
    </source>
</evidence>
<evidence type="ECO:0000256" key="8">
    <source>
        <dbReference type="ARBA" id="ARBA00037998"/>
    </source>
</evidence>
<evidence type="ECO:0000256" key="3">
    <source>
        <dbReference type="ARBA" id="ARBA00022475"/>
    </source>
</evidence>
<dbReference type="GO" id="GO:0022857">
    <property type="term" value="F:transmembrane transporter activity"/>
    <property type="evidence" value="ECO:0007669"/>
    <property type="project" value="InterPro"/>
</dbReference>
<dbReference type="CDD" id="cd06582">
    <property type="entry name" value="TM_PBP1_LivH_like"/>
    <property type="match status" value="1"/>
</dbReference>
<reference evidence="10 11" key="1">
    <citation type="submission" date="2014-02" db="EMBL/GenBank/DDBJ databases">
        <title>The small core and large imbalanced accessory genome model reveals a collaborative survival strategy of Sorangium cellulosum strains in nature.</title>
        <authorList>
            <person name="Han K."/>
            <person name="Peng R."/>
            <person name="Blom J."/>
            <person name="Li Y.-Z."/>
        </authorList>
    </citation>
    <scope>NUCLEOTIDE SEQUENCE [LARGE SCALE GENOMIC DNA]</scope>
    <source>
        <strain evidence="10 11">So0157-18</strain>
    </source>
</reference>
<evidence type="ECO:0000313" key="10">
    <source>
        <dbReference type="EMBL" id="KYF58160.1"/>
    </source>
</evidence>
<dbReference type="GO" id="GO:0006865">
    <property type="term" value="P:amino acid transport"/>
    <property type="evidence" value="ECO:0007669"/>
    <property type="project" value="UniProtKB-KW"/>
</dbReference>
<evidence type="ECO:0000256" key="9">
    <source>
        <dbReference type="SAM" id="Phobius"/>
    </source>
</evidence>
<evidence type="ECO:0000256" key="6">
    <source>
        <dbReference type="ARBA" id="ARBA00022989"/>
    </source>
</evidence>
<keyword evidence="7 9" id="KW-0472">Membrane</keyword>
<name>A0A150PR59_SORCE</name>